<dbReference type="InterPro" id="IPR050297">
    <property type="entry name" value="LipidA_mod_glycosyltrf_83"/>
</dbReference>
<evidence type="ECO:0000313" key="11">
    <source>
        <dbReference type="Proteomes" id="UP000315377"/>
    </source>
</evidence>
<feature type="transmembrane region" description="Helical" evidence="8">
    <location>
        <begin position="105"/>
        <end position="126"/>
    </location>
</feature>
<evidence type="ECO:0000313" key="10">
    <source>
        <dbReference type="EMBL" id="QDM42781.1"/>
    </source>
</evidence>
<keyword evidence="6 8" id="KW-1133">Transmembrane helix</keyword>
<sequence length="549" mass="62001">MEVAASYHSPDLLPAAVQQRTSRHVYWLVFSVVFVTEWIAGYYVSHHIGYVHTDAMSRVADAFYVLYSGDPHLGAIGFVWNPLPSLVEIAFLAFYPLFPALASSGLAGVFMSSLFAGCTAALLVQAGDSHGVSRWVSVAISLLFAFNPFMFLFGMNGLSDAPFIFFTMYSVVHLTYWFKDRNVGSLLKLSLALAMAFWTRYEAVPFGIGLGLTVILALLFRADKKPGAGRTGFRNKYEQIESVMTLVWSPIVYSGLLWILLNYLIMGNPFYFLNSEYSNVEQSAMLASDQQFMHLIGHPFNSLLFVLKKMAYFSIPLIGVVLLRIINRRAHLWELAGLASMVFSIVALQYLLLVKGTSFGWFRYFMYVFPITVAWIPYELSKVRKSLWNSGIAAASLVLSAAVLTWAWFNPDIAPDENKMLHAQEHANLQEVDREVARYLDSELRRDKILMDSYSAFYIILNSEKPSRYIITSDFNFRDALADPQGQGVDYILSPKPNISSALSADNRLYPDFYEKGAEWCELHKEFGDENGGLWRLYKVKKEAGVSEQ</sequence>
<dbReference type="RefSeq" id="WP_087441720.1">
    <property type="nucleotide sequence ID" value="NZ_CABMNB010000022.1"/>
</dbReference>
<feature type="transmembrane region" description="Helical" evidence="8">
    <location>
        <begin position="161"/>
        <end position="178"/>
    </location>
</feature>
<feature type="transmembrane region" description="Helical" evidence="8">
    <location>
        <begin position="243"/>
        <end position="265"/>
    </location>
</feature>
<feature type="transmembrane region" description="Helical" evidence="8">
    <location>
        <begin position="203"/>
        <end position="222"/>
    </location>
</feature>
<evidence type="ECO:0000313" key="9">
    <source>
        <dbReference type="EMBL" id="MCY9608753.1"/>
    </source>
</evidence>
<dbReference type="GO" id="GO:0009103">
    <property type="term" value="P:lipopolysaccharide biosynthetic process"/>
    <property type="evidence" value="ECO:0007669"/>
    <property type="project" value="UniProtKB-ARBA"/>
</dbReference>
<evidence type="ECO:0000256" key="2">
    <source>
        <dbReference type="ARBA" id="ARBA00022475"/>
    </source>
</evidence>
<dbReference type="EMBL" id="CP041405">
    <property type="protein sequence ID" value="QDM42781.1"/>
    <property type="molecule type" value="Genomic_DNA"/>
</dbReference>
<dbReference type="Proteomes" id="UP001209276">
    <property type="component" value="Unassembled WGS sequence"/>
</dbReference>
<dbReference type="GO" id="GO:0005886">
    <property type="term" value="C:plasma membrane"/>
    <property type="evidence" value="ECO:0007669"/>
    <property type="project" value="UniProtKB-SubCell"/>
</dbReference>
<feature type="transmembrane region" description="Helical" evidence="8">
    <location>
        <begin position="310"/>
        <end position="326"/>
    </location>
</feature>
<keyword evidence="2" id="KW-1003">Cell membrane</keyword>
<gene>
    <name evidence="10" type="ORF">FLT43_04195</name>
    <name evidence="9" type="ORF">M5W83_16540</name>
</gene>
<reference evidence="10 11" key="1">
    <citation type="submission" date="2019-07" db="EMBL/GenBank/DDBJ databases">
        <title>Paenibacillus thiaminolyticus NRRL B-4156.</title>
        <authorList>
            <person name="Hehnly C."/>
            <person name="Zhang L."/>
        </authorList>
    </citation>
    <scope>NUCLEOTIDE SEQUENCE [LARGE SCALE GENOMIC DNA]</scope>
    <source>
        <strain evidence="10 11">NRRL B-4156</strain>
    </source>
</reference>
<evidence type="ECO:0008006" key="13">
    <source>
        <dbReference type="Google" id="ProtNLM"/>
    </source>
</evidence>
<comment type="subcellular location">
    <subcellularLocation>
        <location evidence="1">Cell membrane</location>
        <topology evidence="1">Multi-pass membrane protein</topology>
    </subcellularLocation>
</comment>
<organism evidence="10 11">
    <name type="scientific">Paenibacillus thiaminolyticus</name>
    <name type="common">Bacillus thiaminolyticus</name>
    <dbReference type="NCBI Taxonomy" id="49283"/>
    <lineage>
        <taxon>Bacteria</taxon>
        <taxon>Bacillati</taxon>
        <taxon>Bacillota</taxon>
        <taxon>Bacilli</taxon>
        <taxon>Bacillales</taxon>
        <taxon>Paenibacillaceae</taxon>
        <taxon>Paenibacillus</taxon>
    </lineage>
</organism>
<evidence type="ECO:0000313" key="12">
    <source>
        <dbReference type="Proteomes" id="UP001209276"/>
    </source>
</evidence>
<dbReference type="PANTHER" id="PTHR33908">
    <property type="entry name" value="MANNOSYLTRANSFERASE YKCB-RELATED"/>
    <property type="match status" value="1"/>
</dbReference>
<evidence type="ECO:0000256" key="6">
    <source>
        <dbReference type="ARBA" id="ARBA00022989"/>
    </source>
</evidence>
<accession>A0AAP9DUG1</accession>
<feature type="transmembrane region" description="Helical" evidence="8">
    <location>
        <begin position="73"/>
        <end position="98"/>
    </location>
</feature>
<feature type="transmembrane region" description="Helical" evidence="8">
    <location>
        <begin position="364"/>
        <end position="380"/>
    </location>
</feature>
<dbReference type="GeneID" id="76995173"/>
<dbReference type="GO" id="GO:0016763">
    <property type="term" value="F:pentosyltransferase activity"/>
    <property type="evidence" value="ECO:0007669"/>
    <property type="project" value="TreeGrafter"/>
</dbReference>
<keyword evidence="7 8" id="KW-0472">Membrane</keyword>
<keyword evidence="5 8" id="KW-0812">Transmembrane</keyword>
<evidence type="ECO:0000256" key="1">
    <source>
        <dbReference type="ARBA" id="ARBA00004651"/>
    </source>
</evidence>
<feature type="transmembrane region" description="Helical" evidence="8">
    <location>
        <begin position="333"/>
        <end position="352"/>
    </location>
</feature>
<keyword evidence="3" id="KW-0328">Glycosyltransferase</keyword>
<dbReference type="Proteomes" id="UP000315377">
    <property type="component" value="Chromosome"/>
</dbReference>
<proteinExistence type="predicted"/>
<evidence type="ECO:0000256" key="5">
    <source>
        <dbReference type="ARBA" id="ARBA00022692"/>
    </source>
</evidence>
<reference evidence="9 12" key="2">
    <citation type="submission" date="2022-05" db="EMBL/GenBank/DDBJ databases">
        <title>Genome Sequencing of Bee-Associated Microbes.</title>
        <authorList>
            <person name="Dunlap C."/>
        </authorList>
    </citation>
    <scope>NUCLEOTIDE SEQUENCE [LARGE SCALE GENOMIC DNA]</scope>
    <source>
        <strain evidence="9 12">NRRL B-14613</strain>
    </source>
</reference>
<evidence type="ECO:0000256" key="4">
    <source>
        <dbReference type="ARBA" id="ARBA00022679"/>
    </source>
</evidence>
<feature type="transmembrane region" description="Helical" evidence="8">
    <location>
        <begin position="132"/>
        <end position="154"/>
    </location>
</feature>
<protein>
    <recommendedName>
        <fullName evidence="13">Glycosyltransferase RgtA/B/C/D-like domain-containing protein</fullName>
    </recommendedName>
</protein>
<evidence type="ECO:0000256" key="7">
    <source>
        <dbReference type="ARBA" id="ARBA00023136"/>
    </source>
</evidence>
<feature type="transmembrane region" description="Helical" evidence="8">
    <location>
        <begin position="25"/>
        <end position="44"/>
    </location>
</feature>
<dbReference type="AlphaFoldDB" id="A0AAP9DUG1"/>
<keyword evidence="4" id="KW-0808">Transferase</keyword>
<name>A0AAP9DUG1_PANTH</name>
<evidence type="ECO:0000256" key="8">
    <source>
        <dbReference type="SAM" id="Phobius"/>
    </source>
</evidence>
<evidence type="ECO:0000256" key="3">
    <source>
        <dbReference type="ARBA" id="ARBA00022676"/>
    </source>
</evidence>
<dbReference type="EMBL" id="JAMDMM010000029">
    <property type="protein sequence ID" value="MCY9608753.1"/>
    <property type="molecule type" value="Genomic_DNA"/>
</dbReference>
<dbReference type="PANTHER" id="PTHR33908:SF11">
    <property type="entry name" value="MEMBRANE PROTEIN"/>
    <property type="match status" value="1"/>
</dbReference>
<feature type="transmembrane region" description="Helical" evidence="8">
    <location>
        <begin position="387"/>
        <end position="409"/>
    </location>
</feature>
<keyword evidence="12" id="KW-1185">Reference proteome</keyword>